<sequence length="277" mass="31369">MVLHQHLVVQISLSIYGMLKQENNMPNQMVIQVLFFQFVTLLMVLHQHLVVMISPSVYGMLRQDNKKPNQIVINMQFYQFVTLLMVLHQRLVVMISLFRLWDVKTGQQKAKLDGHQYAVNSICYSPDGTTLASGSDDKSIRLWDVKTGQQKAKLDGHSCDVYSICYSAGGITLASSNENNSIRLWDVKIGQEILSSNNCYKDILAQFQASNLTNNGILEIATQNITILTITQNPNLEAQGAMILKGEFRDYKGYDLRSFFKSKGSCLLETYLQSSQQ</sequence>
<name>A0A8S1YNQ1_PAROT</name>
<evidence type="ECO:0000256" key="1">
    <source>
        <dbReference type="PROSITE-ProRule" id="PRU00221"/>
    </source>
</evidence>
<evidence type="ECO:0000313" key="4">
    <source>
        <dbReference type="Proteomes" id="UP000683925"/>
    </source>
</evidence>
<dbReference type="EMBL" id="CAJJDP010000337">
    <property type="protein sequence ID" value="CAD8215579.1"/>
    <property type="molecule type" value="Genomic_DNA"/>
</dbReference>
<organism evidence="3 4">
    <name type="scientific">Paramecium octaurelia</name>
    <dbReference type="NCBI Taxonomy" id="43137"/>
    <lineage>
        <taxon>Eukaryota</taxon>
        <taxon>Sar</taxon>
        <taxon>Alveolata</taxon>
        <taxon>Ciliophora</taxon>
        <taxon>Intramacronucleata</taxon>
        <taxon>Oligohymenophorea</taxon>
        <taxon>Peniculida</taxon>
        <taxon>Parameciidae</taxon>
        <taxon>Paramecium</taxon>
    </lineage>
</organism>
<dbReference type="InterPro" id="IPR019775">
    <property type="entry name" value="WD40_repeat_CS"/>
</dbReference>
<dbReference type="SMART" id="SM00320">
    <property type="entry name" value="WD40"/>
    <property type="match status" value="2"/>
</dbReference>
<comment type="caution">
    <text evidence="3">The sequence shown here is derived from an EMBL/GenBank/DDBJ whole genome shotgun (WGS) entry which is preliminary data.</text>
</comment>
<dbReference type="InterPro" id="IPR001680">
    <property type="entry name" value="WD40_rpt"/>
</dbReference>
<keyword evidence="2" id="KW-1133">Transmembrane helix</keyword>
<keyword evidence="2" id="KW-0472">Membrane</keyword>
<reference evidence="3" key="1">
    <citation type="submission" date="2021-01" db="EMBL/GenBank/DDBJ databases">
        <authorList>
            <consortium name="Genoscope - CEA"/>
            <person name="William W."/>
        </authorList>
    </citation>
    <scope>NUCLEOTIDE SEQUENCE</scope>
</reference>
<dbReference type="OrthoDB" id="10261640at2759"/>
<feature type="repeat" description="WD" evidence="1">
    <location>
        <begin position="112"/>
        <end position="153"/>
    </location>
</feature>
<dbReference type="PROSITE" id="PS00678">
    <property type="entry name" value="WD_REPEATS_1"/>
    <property type="match status" value="2"/>
</dbReference>
<dbReference type="AlphaFoldDB" id="A0A8S1YNQ1"/>
<accession>A0A8S1YNQ1</accession>
<dbReference type="Proteomes" id="UP000683925">
    <property type="component" value="Unassembled WGS sequence"/>
</dbReference>
<proteinExistence type="predicted"/>
<dbReference type="OMA" id="CYSAGGI"/>
<feature type="repeat" description="WD" evidence="1">
    <location>
        <begin position="154"/>
        <end position="195"/>
    </location>
</feature>
<keyword evidence="1" id="KW-0853">WD repeat</keyword>
<feature type="transmembrane region" description="Helical" evidence="2">
    <location>
        <begin position="77"/>
        <end position="101"/>
    </location>
</feature>
<dbReference type="PANTHER" id="PTHR45333">
    <property type="entry name" value="MEMBRANE PROTEIN-RELATED"/>
    <property type="match status" value="1"/>
</dbReference>
<dbReference type="PROSITE" id="PS50294">
    <property type="entry name" value="WD_REPEATS_REGION"/>
    <property type="match status" value="2"/>
</dbReference>
<keyword evidence="4" id="KW-1185">Reference proteome</keyword>
<feature type="transmembrane region" description="Helical" evidence="2">
    <location>
        <begin position="33"/>
        <end position="57"/>
    </location>
</feature>
<evidence type="ECO:0000313" key="3">
    <source>
        <dbReference type="EMBL" id="CAD8215579.1"/>
    </source>
</evidence>
<gene>
    <name evidence="3" type="ORF">POCTA_138.1.T3330001</name>
</gene>
<keyword evidence="2" id="KW-0812">Transmembrane</keyword>
<dbReference type="Pfam" id="PF00400">
    <property type="entry name" value="WD40"/>
    <property type="match status" value="2"/>
</dbReference>
<dbReference type="PANTHER" id="PTHR45333:SF1">
    <property type="entry name" value="CHROMOSOME UNDETERMINED SCAFFOLD_625, WHOLE GENOME SHOTGUN SEQUENCE"/>
    <property type="match status" value="1"/>
</dbReference>
<dbReference type="PROSITE" id="PS50082">
    <property type="entry name" value="WD_REPEATS_2"/>
    <property type="match status" value="2"/>
</dbReference>
<evidence type="ECO:0000256" key="2">
    <source>
        <dbReference type="SAM" id="Phobius"/>
    </source>
</evidence>
<protein>
    <submittedName>
        <fullName evidence="3">Uncharacterized protein</fullName>
    </submittedName>
</protein>